<dbReference type="eggNOG" id="COG0457">
    <property type="taxonomic scope" value="Bacteria"/>
</dbReference>
<comment type="subcellular location">
    <subcellularLocation>
        <location evidence="1">Cytoplasm</location>
    </subcellularLocation>
</comment>
<dbReference type="InterPro" id="IPR016032">
    <property type="entry name" value="Sig_transdc_resp-reg_C-effctor"/>
</dbReference>
<gene>
    <name evidence="8" type="ORF">IO89_06305</name>
</gene>
<evidence type="ECO:0000256" key="6">
    <source>
        <dbReference type="PROSITE-ProRule" id="PRU00339"/>
    </source>
</evidence>
<evidence type="ECO:0000313" key="8">
    <source>
        <dbReference type="EMBL" id="KFC22661.1"/>
    </source>
</evidence>
<dbReference type="SMART" id="SM00028">
    <property type="entry name" value="TPR"/>
    <property type="match status" value="4"/>
</dbReference>
<comment type="caution">
    <text evidence="8">The sequence shown here is derived from an EMBL/GenBank/DDBJ whole genome shotgun (WGS) entry which is preliminary data.</text>
</comment>
<dbReference type="InterPro" id="IPR019734">
    <property type="entry name" value="TPR_rpt"/>
</dbReference>
<dbReference type="SUPFAM" id="SSF48452">
    <property type="entry name" value="TPR-like"/>
    <property type="match status" value="2"/>
</dbReference>
<reference evidence="8 9" key="1">
    <citation type="submission" date="2014-07" db="EMBL/GenBank/DDBJ databases">
        <title>Epilithonimonas lactis LMG 22401 Genome.</title>
        <authorList>
            <person name="Pipes S.E."/>
            <person name="Stropko S.J."/>
        </authorList>
    </citation>
    <scope>NUCLEOTIDE SEQUENCE [LARGE SCALE GENOMIC DNA]</scope>
    <source>
        <strain evidence="8 9">LMG 24401</strain>
    </source>
</reference>
<dbReference type="RefSeq" id="WP_034974627.1">
    <property type="nucleotide sequence ID" value="NZ_FOFI01000004.1"/>
</dbReference>
<dbReference type="Pfam" id="PF13176">
    <property type="entry name" value="TPR_7"/>
    <property type="match status" value="1"/>
</dbReference>
<protein>
    <submittedName>
        <fullName evidence="8">Uncharacterized protein</fullName>
    </submittedName>
</protein>
<keyword evidence="7" id="KW-0472">Membrane</keyword>
<dbReference type="Proteomes" id="UP000028623">
    <property type="component" value="Unassembled WGS sequence"/>
</dbReference>
<dbReference type="GO" id="GO:0005737">
    <property type="term" value="C:cytoplasm"/>
    <property type="evidence" value="ECO:0007669"/>
    <property type="project" value="UniProtKB-SubCell"/>
</dbReference>
<dbReference type="GO" id="GO:0003677">
    <property type="term" value="F:DNA binding"/>
    <property type="evidence" value="ECO:0007669"/>
    <property type="project" value="InterPro"/>
</dbReference>
<feature type="transmembrane region" description="Helical" evidence="7">
    <location>
        <begin position="386"/>
        <end position="408"/>
    </location>
</feature>
<dbReference type="EMBL" id="JPLY01000002">
    <property type="protein sequence ID" value="KFC22661.1"/>
    <property type="molecule type" value="Genomic_DNA"/>
</dbReference>
<sequence>MQKIGFLLLLFLGFSQNYFSINKPAQDKDEIQKLIDQSKRFLEQRNKPNALLSVNKAINLSKTKKNADQQILALNQKGKIHMAFREFGEAVKVFESAIKLPSSNKNCEIFNNLGVCKFNLGKGYESIQACLQAKKCYEESKEVAKVNSTLYMLGWSHAYVGEYDKASQYFLKQLEILKKDTAQVLNKGKVYRGLGINASMKGDFKSSINYLNQALNISNSKKDIVGTFENLSALSSSYAQMNDFDNAFKYSEKGLIEANKINDEAVILEAKMNAITALVGLKKFDKASTFITEISKDTAKYYFVPTFKVQYYQNNSLIQEGLGNYKDALHSQKRLKQYNDSIISVNNTIGISQLKDQYNFEKDQNTILAQKTELGKQAIKLKNNTILTIIISSVAIICLVIFAFSIYLKREKRKRLDLLSLKFKDGFNEYLKTKYDLTQQQLELWLKIVEGVEEVQIAVSFFKSAETINRWRRQLYAKLNSVEETDKHYTKPKAIILYNKEVDLFKELSNR</sequence>
<feature type="repeat" description="TPR" evidence="6">
    <location>
        <begin position="147"/>
        <end position="180"/>
    </location>
</feature>
<dbReference type="STRING" id="421072.SAMN04488097_3176"/>
<evidence type="ECO:0000256" key="1">
    <source>
        <dbReference type="ARBA" id="ARBA00004496"/>
    </source>
</evidence>
<name>A0A085BJL6_9FLAO</name>
<accession>A0A085BJL6</accession>
<keyword evidence="9" id="KW-1185">Reference proteome</keyword>
<evidence type="ECO:0000256" key="5">
    <source>
        <dbReference type="ARBA" id="ARBA00038253"/>
    </source>
</evidence>
<evidence type="ECO:0000313" key="9">
    <source>
        <dbReference type="Proteomes" id="UP000028623"/>
    </source>
</evidence>
<dbReference type="InterPro" id="IPR051476">
    <property type="entry name" value="Bac_ResReg_Asp_Phosphatase"/>
</dbReference>
<dbReference type="PROSITE" id="PS50005">
    <property type="entry name" value="TPR"/>
    <property type="match status" value="2"/>
</dbReference>
<evidence type="ECO:0000256" key="3">
    <source>
        <dbReference type="ARBA" id="ARBA00022737"/>
    </source>
</evidence>
<keyword evidence="4 6" id="KW-0802">TPR repeat</keyword>
<evidence type="ECO:0000256" key="4">
    <source>
        <dbReference type="ARBA" id="ARBA00022803"/>
    </source>
</evidence>
<evidence type="ECO:0000256" key="2">
    <source>
        <dbReference type="ARBA" id="ARBA00022490"/>
    </source>
</evidence>
<keyword evidence="7" id="KW-0812">Transmembrane</keyword>
<dbReference type="PANTHER" id="PTHR46630:SF1">
    <property type="entry name" value="TETRATRICOPEPTIDE REPEAT PROTEIN 29"/>
    <property type="match status" value="1"/>
</dbReference>
<keyword evidence="7" id="KW-1133">Transmembrane helix</keyword>
<dbReference type="Gene3D" id="1.25.40.10">
    <property type="entry name" value="Tetratricopeptide repeat domain"/>
    <property type="match status" value="2"/>
</dbReference>
<feature type="repeat" description="TPR" evidence="6">
    <location>
        <begin position="71"/>
        <end position="104"/>
    </location>
</feature>
<evidence type="ECO:0000256" key="7">
    <source>
        <dbReference type="SAM" id="Phobius"/>
    </source>
</evidence>
<dbReference type="OrthoDB" id="9778366at2"/>
<dbReference type="PANTHER" id="PTHR46630">
    <property type="entry name" value="TETRATRICOPEPTIDE REPEAT PROTEIN 29"/>
    <property type="match status" value="1"/>
</dbReference>
<dbReference type="AlphaFoldDB" id="A0A085BJL6"/>
<comment type="similarity">
    <text evidence="5">Belongs to the Rap family.</text>
</comment>
<keyword evidence="3" id="KW-0677">Repeat</keyword>
<organism evidence="8 9">
    <name type="scientific">Epilithonimonas lactis</name>
    <dbReference type="NCBI Taxonomy" id="421072"/>
    <lineage>
        <taxon>Bacteria</taxon>
        <taxon>Pseudomonadati</taxon>
        <taxon>Bacteroidota</taxon>
        <taxon>Flavobacteriia</taxon>
        <taxon>Flavobacteriales</taxon>
        <taxon>Weeksellaceae</taxon>
        <taxon>Chryseobacterium group</taxon>
        <taxon>Epilithonimonas</taxon>
    </lineage>
</organism>
<dbReference type="SUPFAM" id="SSF46894">
    <property type="entry name" value="C-terminal effector domain of the bipartite response regulators"/>
    <property type="match status" value="1"/>
</dbReference>
<dbReference type="GO" id="GO:0006355">
    <property type="term" value="P:regulation of DNA-templated transcription"/>
    <property type="evidence" value="ECO:0007669"/>
    <property type="project" value="InterPro"/>
</dbReference>
<proteinExistence type="inferred from homology"/>
<keyword evidence="2" id="KW-0963">Cytoplasm</keyword>
<dbReference type="InterPro" id="IPR011990">
    <property type="entry name" value="TPR-like_helical_dom_sf"/>
</dbReference>